<dbReference type="SUPFAM" id="SSF49764">
    <property type="entry name" value="HSP20-like chaperones"/>
    <property type="match status" value="1"/>
</dbReference>
<evidence type="ECO:0000256" key="2">
    <source>
        <dbReference type="RuleBase" id="RU003616"/>
    </source>
</evidence>
<evidence type="ECO:0000259" key="5">
    <source>
        <dbReference type="PROSITE" id="PS51203"/>
    </source>
</evidence>
<dbReference type="PROSITE" id="PS01031">
    <property type="entry name" value="SHSP"/>
    <property type="match status" value="1"/>
</dbReference>
<dbReference type="InterPro" id="IPR008978">
    <property type="entry name" value="HSP20-like_chaperone"/>
</dbReference>
<protein>
    <submittedName>
        <fullName evidence="6">Protein containing Heat shock protein Hsp20 protein</fullName>
    </submittedName>
</protein>
<dbReference type="InterPro" id="IPR007052">
    <property type="entry name" value="CS_dom"/>
</dbReference>
<feature type="domain" description="SHSP" evidence="4">
    <location>
        <begin position="47"/>
        <end position="162"/>
    </location>
</feature>
<dbReference type="InterPro" id="IPR002068">
    <property type="entry name" value="A-crystallin/Hsp20_dom"/>
</dbReference>
<evidence type="ECO:0000259" key="4">
    <source>
        <dbReference type="PROSITE" id="PS01031"/>
    </source>
</evidence>
<evidence type="ECO:0000313" key="6">
    <source>
        <dbReference type="EMBL" id="KKR70569.1"/>
    </source>
</evidence>
<evidence type="ECO:0000313" key="7">
    <source>
        <dbReference type="Proteomes" id="UP000034452"/>
    </source>
</evidence>
<name>A0A0G0T0L1_9BACT</name>
<dbReference type="CDD" id="cd06464">
    <property type="entry name" value="ACD_sHsps-like"/>
    <property type="match status" value="1"/>
</dbReference>
<organism evidence="6 7">
    <name type="scientific">Candidatus Nomurabacteria bacterium GW2011_GWB1_40_7</name>
    <dbReference type="NCBI Taxonomy" id="1618744"/>
    <lineage>
        <taxon>Bacteria</taxon>
        <taxon>Candidatus Nomuraibacteriota</taxon>
    </lineage>
</organism>
<feature type="domain" description="CS" evidence="5">
    <location>
        <begin position="51"/>
        <end position="164"/>
    </location>
</feature>
<evidence type="ECO:0000256" key="1">
    <source>
        <dbReference type="PROSITE-ProRule" id="PRU00285"/>
    </source>
</evidence>
<feature type="region of interest" description="Disordered" evidence="3">
    <location>
        <begin position="1"/>
        <end position="24"/>
    </location>
</feature>
<dbReference type="Proteomes" id="UP000034452">
    <property type="component" value="Unassembled WGS sequence"/>
</dbReference>
<comment type="similarity">
    <text evidence="1 2">Belongs to the small heat shock protein (HSP20) family.</text>
</comment>
<reference evidence="6 7" key="1">
    <citation type="journal article" date="2015" name="Nature">
        <title>rRNA introns, odd ribosomes, and small enigmatic genomes across a large radiation of phyla.</title>
        <authorList>
            <person name="Brown C.T."/>
            <person name="Hug L.A."/>
            <person name="Thomas B.C."/>
            <person name="Sharon I."/>
            <person name="Castelle C.J."/>
            <person name="Singh A."/>
            <person name="Wilkins M.J."/>
            <person name="Williams K.H."/>
            <person name="Banfield J.F."/>
        </authorList>
    </citation>
    <scope>NUCLEOTIDE SEQUENCE [LARGE SCALE GENOMIC DNA]</scope>
</reference>
<accession>A0A0G0T0L1</accession>
<evidence type="ECO:0000256" key="3">
    <source>
        <dbReference type="SAM" id="MobiDB-lite"/>
    </source>
</evidence>
<dbReference type="InterPro" id="IPR031107">
    <property type="entry name" value="Small_HSP"/>
</dbReference>
<dbReference type="Gene3D" id="2.60.40.790">
    <property type="match status" value="1"/>
</dbReference>
<dbReference type="Pfam" id="PF00011">
    <property type="entry name" value="HSP20"/>
    <property type="match status" value="1"/>
</dbReference>
<dbReference type="PROSITE" id="PS51203">
    <property type="entry name" value="CS"/>
    <property type="match status" value="1"/>
</dbReference>
<comment type="caution">
    <text evidence="6">The sequence shown here is derived from an EMBL/GenBank/DDBJ whole genome shotgun (WGS) entry which is preliminary data.</text>
</comment>
<dbReference type="EMBL" id="LBZL01000003">
    <property type="protein sequence ID" value="KKR70569.1"/>
    <property type="molecule type" value="Genomic_DNA"/>
</dbReference>
<sequence>MENKKRSFFERLTGSMGMEEEHGEPKKDYLLKGVKGDKKNGNNWIEEENDEAELSIDVFQTPTDIIIQTMVAGVKPEDLELSVSRDMITIRGKREESRTIDEDNYFAKELYWGKFSRTISLPAEVEPEEVEATERHGLLTIKIKKVDKEKRSNQSKKHFWSQVFFC</sequence>
<gene>
    <name evidence="6" type="ORF">UU13_C0003G0013</name>
</gene>
<keyword evidence="6" id="KW-0346">Stress response</keyword>
<dbReference type="AlphaFoldDB" id="A0A0G0T0L1"/>
<dbReference type="PANTHER" id="PTHR11527">
    <property type="entry name" value="HEAT-SHOCK PROTEIN 20 FAMILY MEMBER"/>
    <property type="match status" value="1"/>
</dbReference>
<proteinExistence type="inferred from homology"/>